<keyword evidence="1" id="KW-0472">Membrane</keyword>
<dbReference type="EMBL" id="BK006745">
    <property type="protein sequence ID" value="DAA33880.1"/>
    <property type="molecule type" value="mRNA"/>
</dbReference>
<accession>D9PTQ0</accession>
<evidence type="ECO:0000256" key="1">
    <source>
        <dbReference type="SAM" id="Phobius"/>
    </source>
</evidence>
<keyword evidence="1" id="KW-1133">Transmembrane helix</keyword>
<proteinExistence type="evidence at transcript level"/>
<keyword evidence="1" id="KW-0812">Transmembrane</keyword>
<gene>
    <name evidence="2" type="primary">OHP1-like.2</name>
</gene>
<organism evidence="2">
    <name type="scientific">Cyanophora paradoxa</name>
    <dbReference type="NCBI Taxonomy" id="2762"/>
    <lineage>
        <taxon>Eukaryota</taxon>
        <taxon>Glaucocystophyceae</taxon>
        <taxon>Cyanophorales</taxon>
        <taxon>Cyanophoraceae</taxon>
        <taxon>Cyanophora</taxon>
    </lineage>
</organism>
<dbReference type="AlphaFoldDB" id="D9PTQ0"/>
<name>D9PTQ0_CYAPA</name>
<feature type="non-terminal residue" evidence="2">
    <location>
        <position position="1"/>
    </location>
</feature>
<feature type="transmembrane region" description="Helical" evidence="1">
    <location>
        <begin position="110"/>
        <end position="133"/>
    </location>
</feature>
<dbReference type="SUPFAM" id="SSF103511">
    <property type="entry name" value="Chlorophyll a-b binding protein"/>
    <property type="match status" value="1"/>
</dbReference>
<reference evidence="2" key="2">
    <citation type="journal article" date="2003" name="Plant Physiol.">
        <title>Light stress-induced one-helix protein of the chlorophyll a/b-binding family associated with photosystem I.</title>
        <authorList>
            <person name="Andersson U."/>
            <person name="Heddad M."/>
            <person name="Adamska I."/>
        </authorList>
    </citation>
    <scope>NUCLEOTIDE SEQUENCE</scope>
</reference>
<sequence>VAPATPASSRASRCSFHTEAAQACSSRPSRAVALRASAPFSAEETRFFFAGQGPRFEAASSSAAQSAPAFEVVCRSNAEQEVEKLLKSEKNRERFKLGFVTNAEQWNGRAAMLAVILTIIIEVVSGHPIVYFWDQFTQGSSLY</sequence>
<reference evidence="2" key="1">
    <citation type="journal article" date="2000" name="Proc. Natl. Acad. Sci. U.S.A.">
        <title>Light stress-regulated two-helix proteins in Arabidopsis thaliana related to the chlorophyll a/b-binding gene family.</title>
        <authorList>
            <person name="Heddad M."/>
            <person name="Adamska I."/>
        </authorList>
    </citation>
    <scope>NUCLEOTIDE SEQUENCE</scope>
</reference>
<evidence type="ECO:0000313" key="2">
    <source>
        <dbReference type="EMBL" id="DAA33880.1"/>
    </source>
</evidence>
<reference evidence="2" key="3">
    <citation type="journal article" date="2010" name="BMC Evol. Biol.">
        <title>Taxonomic distribution and origins of the extended LHC (light-harvesting complex) antenna protein superfamily.</title>
        <authorList>
            <person name="Engelken J."/>
            <person name="Brinkmann H."/>
            <person name="Adamska I."/>
        </authorList>
    </citation>
    <scope>NUCLEOTIDE SEQUENCE</scope>
</reference>
<protein>
    <submittedName>
        <fullName evidence="2">One-helix protein 1-like protein 2</fullName>
    </submittedName>
</protein>